<dbReference type="EMBL" id="GL448488">
    <property type="protein sequence ID" value="EFN84569.1"/>
    <property type="molecule type" value="Genomic_DNA"/>
</dbReference>
<dbReference type="Proteomes" id="UP000008237">
    <property type="component" value="Unassembled WGS sequence"/>
</dbReference>
<accession>E2BIB2</accession>
<evidence type="ECO:0000313" key="2">
    <source>
        <dbReference type="Proteomes" id="UP000008237"/>
    </source>
</evidence>
<sequence length="40" mass="4691">RIDSVRRSVDPPYSGPHRIIRRVTDRVFIIDINGEEKTLN</sequence>
<dbReference type="AlphaFoldDB" id="E2BIB2"/>
<protein>
    <submittedName>
        <fullName evidence="1">Uncharacterized protein</fullName>
    </submittedName>
</protein>
<dbReference type="InParanoid" id="E2BIB2"/>
<organism evidence="2">
    <name type="scientific">Harpegnathos saltator</name>
    <name type="common">Jerdon's jumping ant</name>
    <dbReference type="NCBI Taxonomy" id="610380"/>
    <lineage>
        <taxon>Eukaryota</taxon>
        <taxon>Metazoa</taxon>
        <taxon>Ecdysozoa</taxon>
        <taxon>Arthropoda</taxon>
        <taxon>Hexapoda</taxon>
        <taxon>Insecta</taxon>
        <taxon>Pterygota</taxon>
        <taxon>Neoptera</taxon>
        <taxon>Endopterygota</taxon>
        <taxon>Hymenoptera</taxon>
        <taxon>Apocrita</taxon>
        <taxon>Aculeata</taxon>
        <taxon>Formicoidea</taxon>
        <taxon>Formicidae</taxon>
        <taxon>Ponerinae</taxon>
        <taxon>Ponerini</taxon>
        <taxon>Harpegnathos</taxon>
    </lineage>
</organism>
<feature type="non-terminal residue" evidence="1">
    <location>
        <position position="40"/>
    </location>
</feature>
<evidence type="ECO:0000313" key="1">
    <source>
        <dbReference type="EMBL" id="EFN84569.1"/>
    </source>
</evidence>
<name>E2BIB2_HARSA</name>
<reference evidence="1 2" key="1">
    <citation type="journal article" date="2010" name="Science">
        <title>Genomic comparison of the ants Camponotus floridanus and Harpegnathos saltator.</title>
        <authorList>
            <person name="Bonasio R."/>
            <person name="Zhang G."/>
            <person name="Ye C."/>
            <person name="Mutti N.S."/>
            <person name="Fang X."/>
            <person name="Qin N."/>
            <person name="Donahue G."/>
            <person name="Yang P."/>
            <person name="Li Q."/>
            <person name="Li C."/>
            <person name="Zhang P."/>
            <person name="Huang Z."/>
            <person name="Berger S.L."/>
            <person name="Reinberg D."/>
            <person name="Wang J."/>
            <person name="Liebig J."/>
        </authorList>
    </citation>
    <scope>NUCLEOTIDE SEQUENCE [LARGE SCALE GENOMIC DNA]</scope>
    <source>
        <strain evidence="1 2">R22 G/1</strain>
    </source>
</reference>
<gene>
    <name evidence="1" type="ORF">EAI_13217</name>
</gene>
<keyword evidence="2" id="KW-1185">Reference proteome</keyword>
<proteinExistence type="predicted"/>
<feature type="non-terminal residue" evidence="1">
    <location>
        <position position="1"/>
    </location>
</feature>